<comment type="caution">
    <text evidence="6">The sequence shown here is derived from an EMBL/GenBank/DDBJ whole genome shotgun (WGS) entry which is preliminary data.</text>
</comment>
<evidence type="ECO:0000313" key="7">
    <source>
        <dbReference type="Proteomes" id="UP001596113"/>
    </source>
</evidence>
<dbReference type="Pfam" id="PF12833">
    <property type="entry name" value="HTH_18"/>
    <property type="match status" value="1"/>
</dbReference>
<dbReference type="SMART" id="SM00342">
    <property type="entry name" value="HTH_ARAC"/>
    <property type="match status" value="1"/>
</dbReference>
<keyword evidence="2" id="KW-0238">DNA-binding</keyword>
<keyword evidence="7" id="KW-1185">Reference proteome</keyword>
<dbReference type="SUPFAM" id="SSF51215">
    <property type="entry name" value="Regulatory protein AraC"/>
    <property type="match status" value="1"/>
</dbReference>
<dbReference type="PANTHER" id="PTHR43280">
    <property type="entry name" value="ARAC-FAMILY TRANSCRIPTIONAL REGULATOR"/>
    <property type="match status" value="1"/>
</dbReference>
<dbReference type="Pfam" id="PF02311">
    <property type="entry name" value="AraC_binding"/>
    <property type="match status" value="1"/>
</dbReference>
<evidence type="ECO:0000256" key="1">
    <source>
        <dbReference type="ARBA" id="ARBA00023015"/>
    </source>
</evidence>
<evidence type="ECO:0000313" key="6">
    <source>
        <dbReference type="EMBL" id="MFC5404913.1"/>
    </source>
</evidence>
<dbReference type="InterPro" id="IPR037923">
    <property type="entry name" value="HTH-like"/>
</dbReference>
<keyword evidence="3" id="KW-0804">Transcription</keyword>
<organism evidence="6 7">
    <name type="scientific">Cohnella soli</name>
    <dbReference type="NCBI Taxonomy" id="425005"/>
    <lineage>
        <taxon>Bacteria</taxon>
        <taxon>Bacillati</taxon>
        <taxon>Bacillota</taxon>
        <taxon>Bacilli</taxon>
        <taxon>Bacillales</taxon>
        <taxon>Paenibacillaceae</taxon>
        <taxon>Cohnella</taxon>
    </lineage>
</organism>
<evidence type="ECO:0000259" key="5">
    <source>
        <dbReference type="PROSITE" id="PS01124"/>
    </source>
</evidence>
<name>A0ABW0HX26_9BACL</name>
<protein>
    <submittedName>
        <fullName evidence="6">Helix-turn-helix domain-containing protein</fullName>
    </submittedName>
</protein>
<dbReference type="PROSITE" id="PS01124">
    <property type="entry name" value="HTH_ARAC_FAMILY_2"/>
    <property type="match status" value="1"/>
</dbReference>
<dbReference type="RefSeq" id="WP_378135628.1">
    <property type="nucleotide sequence ID" value="NZ_JBHSMI010000028.1"/>
</dbReference>
<evidence type="ECO:0000256" key="4">
    <source>
        <dbReference type="SAM" id="MobiDB-lite"/>
    </source>
</evidence>
<proteinExistence type="predicted"/>
<dbReference type="InterPro" id="IPR018060">
    <property type="entry name" value="HTH_AraC"/>
</dbReference>
<feature type="domain" description="HTH araC/xylS-type" evidence="5">
    <location>
        <begin position="165"/>
        <end position="263"/>
    </location>
</feature>
<dbReference type="SUPFAM" id="SSF46689">
    <property type="entry name" value="Homeodomain-like"/>
    <property type="match status" value="2"/>
</dbReference>
<keyword evidence="1" id="KW-0805">Transcription regulation</keyword>
<dbReference type="EMBL" id="JBHSMI010000028">
    <property type="protein sequence ID" value="MFC5404913.1"/>
    <property type="molecule type" value="Genomic_DNA"/>
</dbReference>
<reference evidence="7" key="1">
    <citation type="journal article" date="2019" name="Int. J. Syst. Evol. Microbiol.">
        <title>The Global Catalogue of Microorganisms (GCM) 10K type strain sequencing project: providing services to taxonomists for standard genome sequencing and annotation.</title>
        <authorList>
            <consortium name="The Broad Institute Genomics Platform"/>
            <consortium name="The Broad Institute Genome Sequencing Center for Infectious Disease"/>
            <person name="Wu L."/>
            <person name="Ma J."/>
        </authorList>
    </citation>
    <scope>NUCLEOTIDE SEQUENCE [LARGE SCALE GENOMIC DNA]</scope>
    <source>
        <strain evidence="7">CGMCC 1.18575</strain>
    </source>
</reference>
<dbReference type="InterPro" id="IPR003313">
    <property type="entry name" value="AraC-bd"/>
</dbReference>
<dbReference type="PANTHER" id="PTHR43280:SF2">
    <property type="entry name" value="HTH-TYPE TRANSCRIPTIONAL REGULATOR EXSA"/>
    <property type="match status" value="1"/>
</dbReference>
<accession>A0ABW0HX26</accession>
<dbReference type="Proteomes" id="UP001596113">
    <property type="component" value="Unassembled WGS sequence"/>
</dbReference>
<dbReference type="Gene3D" id="2.60.120.280">
    <property type="entry name" value="Regulatory protein AraC"/>
    <property type="match status" value="1"/>
</dbReference>
<dbReference type="Gene3D" id="1.10.10.60">
    <property type="entry name" value="Homeodomain-like"/>
    <property type="match status" value="2"/>
</dbReference>
<sequence length="268" mass="30876">MQHRSDIEPGTPADAEIFGGHYDEDESYGYKRPNGMSDWLIFFTLQGRGFIRTPSGEQTIAEGSVCLLKSGVPHEYGTTPGGRWDFLWAHFRRLPETDYLPDEEALVHTLPEGELRERVRRDLQQLIQDSRDRGSFWRALCENAIRDVVLLLASRLERKIDPRIEHAIRLLSQSLHEEIRVSDIAREIGLSASRLSHLFKQETGESIVERYNGMRLRQAALLMERMGRSATEASYDVGFRNYNHFAALFRQAYGVSPRAYKQRRSSPH</sequence>
<evidence type="ECO:0000256" key="2">
    <source>
        <dbReference type="ARBA" id="ARBA00023125"/>
    </source>
</evidence>
<gene>
    <name evidence="6" type="ORF">ACFPOF_19405</name>
</gene>
<dbReference type="InterPro" id="IPR009057">
    <property type="entry name" value="Homeodomain-like_sf"/>
</dbReference>
<evidence type="ECO:0000256" key="3">
    <source>
        <dbReference type="ARBA" id="ARBA00023163"/>
    </source>
</evidence>
<feature type="region of interest" description="Disordered" evidence="4">
    <location>
        <begin position="1"/>
        <end position="20"/>
    </location>
</feature>